<dbReference type="InterPro" id="IPR034325">
    <property type="entry name" value="S-100_dom"/>
</dbReference>
<dbReference type="GO" id="GO:0005615">
    <property type="term" value="C:extracellular space"/>
    <property type="evidence" value="ECO:0007669"/>
    <property type="project" value="TreeGrafter"/>
</dbReference>
<evidence type="ECO:0000313" key="3">
    <source>
        <dbReference type="EMBL" id="NXX12681.1"/>
    </source>
</evidence>
<name>A0A7L4GI71_PODST</name>
<feature type="non-terminal residue" evidence="3">
    <location>
        <position position="342"/>
    </location>
</feature>
<dbReference type="AlphaFoldDB" id="A0A7L4GI71"/>
<dbReference type="GO" id="GO:0051896">
    <property type="term" value="P:regulation of phosphatidylinositol 3-kinase/protein kinase B signal transduction"/>
    <property type="evidence" value="ECO:0007669"/>
    <property type="project" value="TreeGrafter"/>
</dbReference>
<feature type="domain" description="S100/CaBP-9k-type calcium binding subdomain" evidence="2">
    <location>
        <begin position="4"/>
        <end position="46"/>
    </location>
</feature>
<accession>A0A7L4GI71</accession>
<dbReference type="EMBL" id="VZTK01006187">
    <property type="protein sequence ID" value="NXX12681.1"/>
    <property type="molecule type" value="Genomic_DNA"/>
</dbReference>
<evidence type="ECO:0000259" key="2">
    <source>
        <dbReference type="SMART" id="SM01394"/>
    </source>
</evidence>
<reference evidence="3 4" key="1">
    <citation type="submission" date="2020-02" db="EMBL/GenBank/DDBJ databases">
        <title>Bird 10,000 Genomes (B10K) Project - Family phase.</title>
        <authorList>
            <person name="Zhang G."/>
        </authorList>
    </citation>
    <scope>NUCLEOTIDE SEQUENCE [LARGE SCALE GENOMIC DNA]</scope>
    <source>
        <strain evidence="3">B10K-DU-001-40</strain>
        <tissue evidence="3">Muscle</tissue>
    </source>
</reference>
<dbReference type="SMART" id="SM01394">
    <property type="entry name" value="S_100"/>
    <property type="match status" value="1"/>
</dbReference>
<comment type="caution">
    <text evidence="3">The sequence shown here is derived from an EMBL/GenBank/DDBJ whole genome shotgun (WGS) entry which is preliminary data.</text>
</comment>
<dbReference type="SUPFAM" id="SSF47473">
    <property type="entry name" value="EF-hand"/>
    <property type="match status" value="1"/>
</dbReference>
<dbReference type="PANTHER" id="PTHR11639">
    <property type="entry name" value="S100 CALCIUM-BINDING PROTEIN"/>
    <property type="match status" value="1"/>
</dbReference>
<gene>
    <name evidence="3" type="primary">Crnn</name>
    <name evidence="3" type="ORF">PODSTR_R10104</name>
</gene>
<proteinExistence type="predicted"/>
<evidence type="ECO:0000256" key="1">
    <source>
        <dbReference type="SAM" id="MobiDB-lite"/>
    </source>
</evidence>
<feature type="compositionally biased region" description="Basic and acidic residues" evidence="1">
    <location>
        <begin position="275"/>
        <end position="288"/>
    </location>
</feature>
<feature type="non-terminal residue" evidence="3">
    <location>
        <position position="1"/>
    </location>
</feature>
<dbReference type="GO" id="GO:1902808">
    <property type="term" value="P:positive regulation of cell cycle G1/S phase transition"/>
    <property type="evidence" value="ECO:0007669"/>
    <property type="project" value="TreeGrafter"/>
</dbReference>
<dbReference type="PANTHER" id="PTHR11639:SF26">
    <property type="entry name" value="CORNULIN"/>
    <property type="match status" value="1"/>
</dbReference>
<dbReference type="CDD" id="cd00213">
    <property type="entry name" value="S-100"/>
    <property type="match status" value="1"/>
</dbReference>
<dbReference type="OrthoDB" id="9909924at2759"/>
<dbReference type="GO" id="GO:0071345">
    <property type="term" value="P:cellular response to cytokine stimulus"/>
    <property type="evidence" value="ECO:0007669"/>
    <property type="project" value="TreeGrafter"/>
</dbReference>
<feature type="compositionally biased region" description="Basic and acidic residues" evidence="1">
    <location>
        <begin position="186"/>
        <end position="213"/>
    </location>
</feature>
<dbReference type="Proteomes" id="UP000584326">
    <property type="component" value="Unassembled WGS sequence"/>
</dbReference>
<dbReference type="GO" id="GO:0046914">
    <property type="term" value="F:transition metal ion binding"/>
    <property type="evidence" value="ECO:0007669"/>
    <property type="project" value="InterPro"/>
</dbReference>
<dbReference type="Pfam" id="PF01023">
    <property type="entry name" value="S_100"/>
    <property type="match status" value="1"/>
</dbReference>
<dbReference type="InterPro" id="IPR011992">
    <property type="entry name" value="EF-hand-dom_pair"/>
</dbReference>
<protein>
    <submittedName>
        <fullName evidence="3">CRNN protein</fullName>
    </submittedName>
</protein>
<organism evidence="3 4">
    <name type="scientific">Podargus strigoides</name>
    <name type="common">Tawny frogmouth</name>
    <name type="synonym">Caprimulgus strigoides</name>
    <dbReference type="NCBI Taxonomy" id="8905"/>
    <lineage>
        <taxon>Eukaryota</taxon>
        <taxon>Metazoa</taxon>
        <taxon>Chordata</taxon>
        <taxon>Craniata</taxon>
        <taxon>Vertebrata</taxon>
        <taxon>Euteleostomi</taxon>
        <taxon>Archelosauria</taxon>
        <taxon>Archosauria</taxon>
        <taxon>Dinosauria</taxon>
        <taxon>Saurischia</taxon>
        <taxon>Theropoda</taxon>
        <taxon>Coelurosauria</taxon>
        <taxon>Aves</taxon>
        <taxon>Neognathae</taxon>
        <taxon>Neoaves</taxon>
        <taxon>Strisores</taxon>
        <taxon>Caprimulgiformes</taxon>
        <taxon>Podargidae</taxon>
        <taxon>Podargus</taxon>
    </lineage>
</organism>
<feature type="region of interest" description="Disordered" evidence="1">
    <location>
        <begin position="101"/>
        <end position="342"/>
    </location>
</feature>
<dbReference type="GO" id="GO:0048306">
    <property type="term" value="F:calcium-dependent protein binding"/>
    <property type="evidence" value="ECO:0007669"/>
    <property type="project" value="TreeGrafter"/>
</dbReference>
<evidence type="ECO:0000313" key="4">
    <source>
        <dbReference type="Proteomes" id="UP000584326"/>
    </source>
</evidence>
<feature type="compositionally biased region" description="Polar residues" evidence="1">
    <location>
        <begin position="330"/>
        <end position="342"/>
    </location>
</feature>
<feature type="compositionally biased region" description="Basic and acidic residues" evidence="1">
    <location>
        <begin position="101"/>
        <end position="117"/>
    </location>
</feature>
<dbReference type="Gene3D" id="1.10.238.10">
    <property type="entry name" value="EF-hand"/>
    <property type="match status" value="1"/>
</dbReference>
<feature type="compositionally biased region" description="Basic and acidic residues" evidence="1">
    <location>
        <begin position="297"/>
        <end position="306"/>
    </location>
</feature>
<sequence>MAQLQGNINGIIAAFYVCTRSDGDCSPLSREELRQLMEQEFADAMENPQDLKAAKKVLCFLDDDINCRVDFSELLSLVFRMAKACYKPLQQHQALEDDQELRAQEKAGGEQPSEPRRVGRVSCNQQVPERSLHNEDEDPETQDPDNSQIQEGETPEQDQDTHQDDGSEASEGDPQRDEILDAATPEQDRKTHKDEEIETPKQDPKTHQAKETEAPGMGSNDHLSPEMESAEQDLYCPSETQGRDPNKTQVCEVPQQDPNPGKIQELQPPRRSASPRRDPKPWETRPDPAFHQLPEPKVLEQEHSRTEAPSCPAQQQQDAHHQRQPAMEQQLLQSLYQWPPQQ</sequence>
<dbReference type="GO" id="GO:0005509">
    <property type="term" value="F:calcium ion binding"/>
    <property type="evidence" value="ECO:0007669"/>
    <property type="project" value="TreeGrafter"/>
</dbReference>
<keyword evidence="4" id="KW-1185">Reference proteome</keyword>
<dbReference type="InterPro" id="IPR013787">
    <property type="entry name" value="S100_Ca-bd_sub"/>
</dbReference>